<dbReference type="Proteomes" id="UP000077926">
    <property type="component" value="Chromosome"/>
</dbReference>
<evidence type="ECO:0000313" key="2">
    <source>
        <dbReference type="EMBL" id="AOH53585.1"/>
    </source>
</evidence>
<dbReference type="KEGG" id="bmur:ABE28_004415"/>
<keyword evidence="1" id="KW-1133">Transmembrane helix</keyword>
<dbReference type="RefSeq" id="WP_064466873.1">
    <property type="nucleotide sequence ID" value="NZ_CP017080.1"/>
</dbReference>
<proteinExistence type="predicted"/>
<organism evidence="2 3">
    <name type="scientific">Peribacillus muralis</name>
    <dbReference type="NCBI Taxonomy" id="264697"/>
    <lineage>
        <taxon>Bacteria</taxon>
        <taxon>Bacillati</taxon>
        <taxon>Bacillota</taxon>
        <taxon>Bacilli</taxon>
        <taxon>Bacillales</taxon>
        <taxon>Bacillaceae</taxon>
        <taxon>Peribacillus</taxon>
    </lineage>
</organism>
<evidence type="ECO:0000313" key="3">
    <source>
        <dbReference type="Proteomes" id="UP000077926"/>
    </source>
</evidence>
<feature type="transmembrane region" description="Helical" evidence="1">
    <location>
        <begin position="48"/>
        <end position="66"/>
    </location>
</feature>
<gene>
    <name evidence="2" type="ORF">ABE28_004415</name>
</gene>
<keyword evidence="3" id="KW-1185">Reference proteome</keyword>
<reference evidence="2 3" key="1">
    <citation type="submission" date="2016-08" db="EMBL/GenBank/DDBJ databases">
        <title>Complete genome sequence of Bacillus muralis G25-68, a strain with toxicity to nematodes.</title>
        <authorList>
            <person name="Zheng Z."/>
        </authorList>
    </citation>
    <scope>NUCLEOTIDE SEQUENCE [LARGE SCALE GENOMIC DNA]</scope>
    <source>
        <strain evidence="2 3">G25-68</strain>
    </source>
</reference>
<dbReference type="AlphaFoldDB" id="A0A1B3XK53"/>
<keyword evidence="1" id="KW-0472">Membrane</keyword>
<accession>A0A1B3XK53</accession>
<dbReference type="OrthoDB" id="2915791at2"/>
<sequence>MNKVNQFQENINSEDPFIKGLYSDLNERINAYEQEEAVKIDKMHWKDAIGSIFFMLMIIVYVVYVLV</sequence>
<keyword evidence="1" id="KW-0812">Transmembrane</keyword>
<dbReference type="STRING" id="264697.ABE28_004415"/>
<evidence type="ECO:0000256" key="1">
    <source>
        <dbReference type="SAM" id="Phobius"/>
    </source>
</evidence>
<name>A0A1B3XK53_9BACI</name>
<dbReference type="EMBL" id="CP017080">
    <property type="protein sequence ID" value="AOH53585.1"/>
    <property type="molecule type" value="Genomic_DNA"/>
</dbReference>
<protein>
    <submittedName>
        <fullName evidence="2">Uncharacterized protein</fullName>
    </submittedName>
</protein>